<name>A0A452GPV9_9SAUR</name>
<evidence type="ECO:0000313" key="10">
    <source>
        <dbReference type="Proteomes" id="UP000291020"/>
    </source>
</evidence>
<reference evidence="10" key="1">
    <citation type="journal article" date="2017" name="PLoS ONE">
        <title>The Agassiz's desert tortoise genome provides a resource for the conservation of a threatened species.</title>
        <authorList>
            <person name="Tollis M."/>
            <person name="DeNardo D.F."/>
            <person name="Cornelius J.A."/>
            <person name="Dolby G.A."/>
            <person name="Edwards T."/>
            <person name="Henen B.T."/>
            <person name="Karl A.E."/>
            <person name="Murphy R.W."/>
            <person name="Kusumi K."/>
        </authorList>
    </citation>
    <scope>NUCLEOTIDE SEQUENCE [LARGE SCALE GENOMIC DNA]</scope>
</reference>
<evidence type="ECO:0000256" key="3">
    <source>
        <dbReference type="ARBA" id="ARBA00022514"/>
    </source>
</evidence>
<accession>A0A452GPV9</accession>
<reference evidence="9" key="2">
    <citation type="submission" date="2025-08" db="UniProtKB">
        <authorList>
            <consortium name="Ensembl"/>
        </authorList>
    </citation>
    <scope>IDENTIFICATION</scope>
</reference>
<dbReference type="InterPro" id="IPR006052">
    <property type="entry name" value="TNF_dom"/>
</dbReference>
<keyword evidence="4" id="KW-0964">Secreted</keyword>
<evidence type="ECO:0000256" key="1">
    <source>
        <dbReference type="ARBA" id="ARBA00004613"/>
    </source>
</evidence>
<dbReference type="Gene3D" id="2.60.120.40">
    <property type="match status" value="1"/>
</dbReference>
<dbReference type="PANTHER" id="PTHR15151">
    <property type="entry name" value="PROTEIN EIGER"/>
    <property type="match status" value="1"/>
</dbReference>
<dbReference type="PANTHER" id="PTHR15151:SF12">
    <property type="entry name" value="TUMOR NECROSIS FACTOR LIGAND SUPERFAMILY MEMBER 13"/>
    <property type="match status" value="1"/>
</dbReference>
<evidence type="ECO:0000256" key="5">
    <source>
        <dbReference type="ARBA" id="ARBA00023157"/>
    </source>
</evidence>
<feature type="region of interest" description="Disordered" evidence="7">
    <location>
        <begin position="85"/>
        <end position="119"/>
    </location>
</feature>
<dbReference type="GO" id="GO:0048298">
    <property type="term" value="P:positive regulation of isotype switching to IgA isotypes"/>
    <property type="evidence" value="ECO:0007669"/>
    <property type="project" value="TreeGrafter"/>
</dbReference>
<evidence type="ECO:0000259" key="8">
    <source>
        <dbReference type="PROSITE" id="PS50049"/>
    </source>
</evidence>
<keyword evidence="5" id="KW-1015">Disulfide bond</keyword>
<reference evidence="9" key="3">
    <citation type="submission" date="2025-09" db="UniProtKB">
        <authorList>
            <consortium name="Ensembl"/>
        </authorList>
    </citation>
    <scope>IDENTIFICATION</scope>
</reference>
<keyword evidence="6" id="KW-0325">Glycoprotein</keyword>
<dbReference type="InterPro" id="IPR051748">
    <property type="entry name" value="TNF_Ligand_Superfamily"/>
</dbReference>
<dbReference type="AlphaFoldDB" id="A0A452GPV9"/>
<protein>
    <recommendedName>
        <fullName evidence="8">THD domain-containing protein</fullName>
    </recommendedName>
</protein>
<dbReference type="InterPro" id="IPR021184">
    <property type="entry name" value="TNF_CS"/>
</dbReference>
<evidence type="ECO:0000313" key="9">
    <source>
        <dbReference type="Ensembl" id="ENSGAGP00000003859.1"/>
    </source>
</evidence>
<evidence type="ECO:0000256" key="4">
    <source>
        <dbReference type="ARBA" id="ARBA00022525"/>
    </source>
</evidence>
<dbReference type="GO" id="GO:0005615">
    <property type="term" value="C:extracellular space"/>
    <property type="evidence" value="ECO:0007669"/>
    <property type="project" value="UniProtKB-KW"/>
</dbReference>
<dbReference type="GO" id="GO:0030890">
    <property type="term" value="P:positive regulation of B cell proliferation"/>
    <property type="evidence" value="ECO:0007669"/>
    <property type="project" value="TreeGrafter"/>
</dbReference>
<dbReference type="Ensembl" id="ENSGAGT00000004477.1">
    <property type="protein sequence ID" value="ENSGAGP00000003859.1"/>
    <property type="gene ID" value="ENSGAGG00000003153.1"/>
</dbReference>
<evidence type="ECO:0000256" key="7">
    <source>
        <dbReference type="SAM" id="MobiDB-lite"/>
    </source>
</evidence>
<dbReference type="GO" id="GO:0016020">
    <property type="term" value="C:membrane"/>
    <property type="evidence" value="ECO:0007669"/>
    <property type="project" value="InterPro"/>
</dbReference>
<dbReference type="GO" id="GO:0005125">
    <property type="term" value="F:cytokine activity"/>
    <property type="evidence" value="ECO:0007669"/>
    <property type="project" value="UniProtKB-KW"/>
</dbReference>
<keyword evidence="10" id="KW-1185">Reference proteome</keyword>
<dbReference type="SMART" id="SM00207">
    <property type="entry name" value="TNF"/>
    <property type="match status" value="1"/>
</dbReference>
<dbReference type="PROSITE" id="PS50049">
    <property type="entry name" value="THD_2"/>
    <property type="match status" value="1"/>
</dbReference>
<feature type="region of interest" description="Disordered" evidence="7">
    <location>
        <begin position="1"/>
        <end position="41"/>
    </location>
</feature>
<comment type="subcellular location">
    <subcellularLocation>
        <location evidence="1">Secreted</location>
    </subcellularLocation>
</comment>
<proteinExistence type="inferred from homology"/>
<dbReference type="GO" id="GO:0006955">
    <property type="term" value="P:immune response"/>
    <property type="evidence" value="ECO:0007669"/>
    <property type="project" value="InterPro"/>
</dbReference>
<dbReference type="SUPFAM" id="SSF49842">
    <property type="entry name" value="TNF-like"/>
    <property type="match status" value="1"/>
</dbReference>
<feature type="compositionally biased region" description="Low complexity" evidence="7">
    <location>
        <begin position="1"/>
        <end position="11"/>
    </location>
</feature>
<evidence type="ECO:0000256" key="6">
    <source>
        <dbReference type="ARBA" id="ARBA00023180"/>
    </source>
</evidence>
<dbReference type="Proteomes" id="UP000291020">
    <property type="component" value="Unassembled WGS sequence"/>
</dbReference>
<dbReference type="CDD" id="cd00184">
    <property type="entry name" value="TNF"/>
    <property type="match status" value="1"/>
</dbReference>
<dbReference type="InterPro" id="IPR008983">
    <property type="entry name" value="Tumour_necrosis_fac-like_dom"/>
</dbReference>
<feature type="domain" description="THD" evidence="8">
    <location>
        <begin position="106"/>
        <end position="241"/>
    </location>
</feature>
<dbReference type="PROSITE" id="PS00251">
    <property type="entry name" value="THD_1"/>
    <property type="match status" value="1"/>
</dbReference>
<keyword evidence="3" id="KW-0202">Cytokine</keyword>
<comment type="similarity">
    <text evidence="2">Belongs to the tumor necrosis factor family.</text>
</comment>
<dbReference type="Pfam" id="PF00229">
    <property type="entry name" value="TNF"/>
    <property type="match status" value="1"/>
</dbReference>
<feature type="compositionally biased region" description="Gly residues" evidence="7">
    <location>
        <begin position="12"/>
        <end position="29"/>
    </location>
</feature>
<organism evidence="9 10">
    <name type="scientific">Gopherus agassizii</name>
    <name type="common">Agassiz's desert tortoise</name>
    <dbReference type="NCBI Taxonomy" id="38772"/>
    <lineage>
        <taxon>Eukaryota</taxon>
        <taxon>Metazoa</taxon>
        <taxon>Chordata</taxon>
        <taxon>Craniata</taxon>
        <taxon>Vertebrata</taxon>
        <taxon>Euteleostomi</taxon>
        <taxon>Archelosauria</taxon>
        <taxon>Testudinata</taxon>
        <taxon>Testudines</taxon>
        <taxon>Cryptodira</taxon>
        <taxon>Durocryptodira</taxon>
        <taxon>Testudinoidea</taxon>
        <taxon>Testudinidae</taxon>
        <taxon>Gopherus</taxon>
    </lineage>
</organism>
<dbReference type="STRING" id="38772.ENSGAGP00000003859"/>
<dbReference type="GO" id="GO:0005164">
    <property type="term" value="F:tumor necrosis factor receptor binding"/>
    <property type="evidence" value="ECO:0007669"/>
    <property type="project" value="InterPro"/>
</dbReference>
<evidence type="ECO:0000256" key="2">
    <source>
        <dbReference type="ARBA" id="ARBA00008670"/>
    </source>
</evidence>
<sequence>GGWEPGLLGSLPGSGRGVGAGGLEQGGLGARTPGFSPGSGRGVGVGAGGSFPGLTLSCLLLVQGPGELDPPWAAGVQAPLVWRRGKRGSEGSPRQQDQRQQHRKRSVLHLAPSHRSTNNEGDMTEIWWKPFLQQGRALEVRGPDVTVKQTGLYLVYSQVLFHDPTFTMGQVLWRASAGGPGQILLRCVQSMPREPEQAYNSCYSGGVFQLQRGDQLSLRVPRANASLDLSPHGTFLGLVRL</sequence>